<gene>
    <name evidence="2" type="ORF">AMEX_G26523</name>
</gene>
<organism evidence="2 3">
    <name type="scientific">Astyanax mexicanus</name>
    <name type="common">Blind cave fish</name>
    <name type="synonym">Astyanax fasciatus mexicanus</name>
    <dbReference type="NCBI Taxonomy" id="7994"/>
    <lineage>
        <taxon>Eukaryota</taxon>
        <taxon>Metazoa</taxon>
        <taxon>Chordata</taxon>
        <taxon>Craniata</taxon>
        <taxon>Vertebrata</taxon>
        <taxon>Euteleostomi</taxon>
        <taxon>Actinopterygii</taxon>
        <taxon>Neopterygii</taxon>
        <taxon>Teleostei</taxon>
        <taxon>Ostariophysi</taxon>
        <taxon>Characiformes</taxon>
        <taxon>Characoidei</taxon>
        <taxon>Acestrorhamphidae</taxon>
        <taxon>Acestrorhamphinae</taxon>
        <taxon>Astyanax</taxon>
    </lineage>
</organism>
<evidence type="ECO:0008006" key="4">
    <source>
        <dbReference type="Google" id="ProtNLM"/>
    </source>
</evidence>
<dbReference type="AlphaFoldDB" id="A0A8T2KNM0"/>
<protein>
    <recommendedName>
        <fullName evidence="4">PB1 domain-containing protein</fullName>
    </recommendedName>
</protein>
<feature type="compositionally biased region" description="Low complexity" evidence="1">
    <location>
        <begin position="94"/>
        <end position="116"/>
    </location>
</feature>
<comment type="caution">
    <text evidence="2">The sequence shown here is derived from an EMBL/GenBank/DDBJ whole genome shotgun (WGS) entry which is preliminary data.</text>
</comment>
<sequence length="392" mass="44386">MAGRVTFRVLFGGEDDARKLAIESGIPSTVEEFALQIKTFFQVTEPFRLQYRDREMDDQFMNLTSTSELEDKATVRVVYMPSETTHFNPLTKDSSSTVPGTPSSVSSSSHQANDSDSYISSDTIILSSPGTRSCSWPKVFVVPRFSYCAEMILHSGNNEFNAHGTLLSPTPKTRSDILEGLAEEIMKYTAYPKDEQLEEVAKALIQSHPCLLEKGTRSGYCGWKHYLKIKMMNFRSKLSRAGHPEVAVNSLKNKRKGQEKPAANIKKPRKAEVNFCPNIPRGETKESMEAERVALLTEVKKKKKDEAAIKKMMQHTFSIRRQEVLQEPAIPEFRNRWPALFDVSEVNLEFMRLTTVPLTSKFLGELDRQTDNLIKQMLLSNSGKKYVLLISN</sequence>
<evidence type="ECO:0000313" key="2">
    <source>
        <dbReference type="EMBL" id="KAG9260287.1"/>
    </source>
</evidence>
<dbReference type="PANTHER" id="PTHR31025">
    <property type="entry name" value="SI:CH211-196P9.1-RELATED"/>
    <property type="match status" value="1"/>
</dbReference>
<dbReference type="Proteomes" id="UP000752171">
    <property type="component" value="Unassembled WGS sequence"/>
</dbReference>
<accession>A0A8T2KNM0</accession>
<evidence type="ECO:0000256" key="1">
    <source>
        <dbReference type="SAM" id="MobiDB-lite"/>
    </source>
</evidence>
<reference evidence="2 3" key="1">
    <citation type="submission" date="2021-07" db="EMBL/GenBank/DDBJ databases">
        <authorList>
            <person name="Imarazene B."/>
            <person name="Zahm M."/>
            <person name="Klopp C."/>
            <person name="Cabau C."/>
            <person name="Beille S."/>
            <person name="Jouanno E."/>
            <person name="Castinel A."/>
            <person name="Lluch J."/>
            <person name="Gil L."/>
            <person name="Kuchtly C."/>
            <person name="Lopez Roques C."/>
            <person name="Donnadieu C."/>
            <person name="Parrinello H."/>
            <person name="Journot L."/>
            <person name="Du K."/>
            <person name="Schartl M."/>
            <person name="Retaux S."/>
            <person name="Guiguen Y."/>
        </authorList>
    </citation>
    <scope>NUCLEOTIDE SEQUENCE [LARGE SCALE GENOMIC DNA]</scope>
    <source>
        <strain evidence="2">Pach_M1</strain>
        <tissue evidence="2">Testis</tissue>
    </source>
</reference>
<proteinExistence type="predicted"/>
<feature type="region of interest" description="Disordered" evidence="1">
    <location>
        <begin position="86"/>
        <end position="116"/>
    </location>
</feature>
<dbReference type="PANTHER" id="PTHR31025:SF27">
    <property type="entry name" value="SI:CH211-193K19.2-RELATED"/>
    <property type="match status" value="1"/>
</dbReference>
<evidence type="ECO:0000313" key="3">
    <source>
        <dbReference type="Proteomes" id="UP000752171"/>
    </source>
</evidence>
<dbReference type="EMBL" id="JAICCE010000024">
    <property type="protein sequence ID" value="KAG9260287.1"/>
    <property type="molecule type" value="Genomic_DNA"/>
</dbReference>
<name>A0A8T2KNM0_ASTMX</name>